<sequence>MAVTRDGLMAFFAEHGIETRTYDHPALFTVEESRSTRPDMPGAHTKNLFLKDKKGRYFLVVAREETDIALKSLHRKIGGAGRLSFAGPEAMAALLGVEPGSVTAFGVVNDRERIVTVVLDESLANSDIVNAHPLTNTATTAIRHDDLTRFFRLTGHDFLVTTLGDDDQTPSNETSAR</sequence>
<name>A0ABU5I1B2_9HYPH</name>
<reference evidence="3 4" key="1">
    <citation type="submission" date="2023-12" db="EMBL/GenBank/DDBJ databases">
        <title>Description of Novel Strain Fulvimarina sp. 2208YS6-2-32 isolated from Uroteuthis (Photololigo) edulis.</title>
        <authorList>
            <person name="Park J.-S."/>
        </authorList>
    </citation>
    <scope>NUCLEOTIDE SEQUENCE [LARGE SCALE GENOMIC DNA]</scope>
    <source>
        <strain evidence="3 4">2208YS6-2-32</strain>
    </source>
</reference>
<dbReference type="Pfam" id="PF04073">
    <property type="entry name" value="tRNA_edit"/>
    <property type="match status" value="1"/>
</dbReference>
<gene>
    <name evidence="3" type="ORF">U0C82_08370</name>
</gene>
<keyword evidence="4" id="KW-1185">Reference proteome</keyword>
<dbReference type="PANTHER" id="PTHR31423:SF3">
    <property type="entry name" value="PROLYL-TRNA SYNTHETASE ASSOCIATED DOMAIN-CONTAINING PROTEIN 1-RELATED"/>
    <property type="match status" value="1"/>
</dbReference>
<dbReference type="InterPro" id="IPR007214">
    <property type="entry name" value="YbaK/aa-tRNA-synth-assoc-dom"/>
</dbReference>
<accession>A0ABU5I1B2</accession>
<evidence type="ECO:0000256" key="1">
    <source>
        <dbReference type="ARBA" id="ARBA00010201"/>
    </source>
</evidence>
<dbReference type="CDD" id="cd04335">
    <property type="entry name" value="PrdX_deacylase"/>
    <property type="match status" value="1"/>
</dbReference>
<dbReference type="Gene3D" id="3.90.960.10">
    <property type="entry name" value="YbaK/aminoacyl-tRNA synthetase-associated domain"/>
    <property type="match status" value="1"/>
</dbReference>
<dbReference type="SUPFAM" id="SSF55826">
    <property type="entry name" value="YbaK/ProRS associated domain"/>
    <property type="match status" value="1"/>
</dbReference>
<comment type="similarity">
    <text evidence="1">Belongs to the PRORSD1 family.</text>
</comment>
<dbReference type="RefSeq" id="WP_322186613.1">
    <property type="nucleotide sequence ID" value="NZ_JAXLPB010000002.1"/>
</dbReference>
<evidence type="ECO:0000313" key="3">
    <source>
        <dbReference type="EMBL" id="MDY8109159.1"/>
    </source>
</evidence>
<dbReference type="InterPro" id="IPR040285">
    <property type="entry name" value="ProX/PRXD1"/>
</dbReference>
<organism evidence="3 4">
    <name type="scientific">Fulvimarina uroteuthidis</name>
    <dbReference type="NCBI Taxonomy" id="3098149"/>
    <lineage>
        <taxon>Bacteria</taxon>
        <taxon>Pseudomonadati</taxon>
        <taxon>Pseudomonadota</taxon>
        <taxon>Alphaproteobacteria</taxon>
        <taxon>Hyphomicrobiales</taxon>
        <taxon>Aurantimonadaceae</taxon>
        <taxon>Fulvimarina</taxon>
    </lineage>
</organism>
<dbReference type="Proteomes" id="UP001294412">
    <property type="component" value="Unassembled WGS sequence"/>
</dbReference>
<dbReference type="InterPro" id="IPR036754">
    <property type="entry name" value="YbaK/aa-tRNA-synt-asso_dom_sf"/>
</dbReference>
<comment type="caution">
    <text evidence="3">The sequence shown here is derived from an EMBL/GenBank/DDBJ whole genome shotgun (WGS) entry which is preliminary data.</text>
</comment>
<dbReference type="EMBL" id="JAXLPB010000002">
    <property type="protein sequence ID" value="MDY8109159.1"/>
    <property type="molecule type" value="Genomic_DNA"/>
</dbReference>
<protein>
    <submittedName>
        <fullName evidence="3">Prolyl-tRNA synthetase associated domain-containing protein</fullName>
    </submittedName>
</protein>
<evidence type="ECO:0000259" key="2">
    <source>
        <dbReference type="Pfam" id="PF04073"/>
    </source>
</evidence>
<proteinExistence type="inferred from homology"/>
<feature type="domain" description="YbaK/aminoacyl-tRNA synthetase-associated" evidence="2">
    <location>
        <begin position="24"/>
        <end position="150"/>
    </location>
</feature>
<evidence type="ECO:0000313" key="4">
    <source>
        <dbReference type="Proteomes" id="UP001294412"/>
    </source>
</evidence>
<dbReference type="PANTHER" id="PTHR31423">
    <property type="entry name" value="YBAK DOMAIN-CONTAINING PROTEIN"/>
    <property type="match status" value="1"/>
</dbReference>